<feature type="region of interest" description="Disordered" evidence="1">
    <location>
        <begin position="66"/>
        <end position="88"/>
    </location>
</feature>
<evidence type="ECO:0000313" key="4">
    <source>
        <dbReference type="Proteomes" id="UP000823915"/>
    </source>
</evidence>
<dbReference type="NCBIfam" id="TIGR01598">
    <property type="entry name" value="holin_phiLC3"/>
    <property type="match status" value="1"/>
</dbReference>
<evidence type="ECO:0000313" key="3">
    <source>
        <dbReference type="EMBL" id="HIY25914.1"/>
    </source>
</evidence>
<comment type="caution">
    <text evidence="3">The sequence shown here is derived from an EMBL/GenBank/DDBJ whole genome shotgun (WGS) entry which is preliminary data.</text>
</comment>
<name>A0A9D2C051_9FIRM</name>
<evidence type="ECO:0000256" key="1">
    <source>
        <dbReference type="SAM" id="MobiDB-lite"/>
    </source>
</evidence>
<reference evidence="3" key="2">
    <citation type="submission" date="2021-04" db="EMBL/GenBank/DDBJ databases">
        <authorList>
            <person name="Gilroy R."/>
        </authorList>
    </citation>
    <scope>NUCLEOTIDE SEQUENCE</scope>
    <source>
        <strain evidence="3">1282</strain>
    </source>
</reference>
<organism evidence="3 4">
    <name type="scientific">Candidatus Acutalibacter pullistercoris</name>
    <dbReference type="NCBI Taxonomy" id="2838418"/>
    <lineage>
        <taxon>Bacteria</taxon>
        <taxon>Bacillati</taxon>
        <taxon>Bacillota</taxon>
        <taxon>Clostridia</taxon>
        <taxon>Eubacteriales</taxon>
        <taxon>Acutalibacteraceae</taxon>
        <taxon>Acutalibacter</taxon>
    </lineage>
</organism>
<feature type="transmembrane region" description="Helical" evidence="2">
    <location>
        <begin position="46"/>
        <end position="63"/>
    </location>
</feature>
<accession>A0A9D2C051</accession>
<gene>
    <name evidence="3" type="ORF">H9838_01920</name>
</gene>
<evidence type="ECO:0000256" key="2">
    <source>
        <dbReference type="SAM" id="Phobius"/>
    </source>
</evidence>
<dbReference type="InterPro" id="IPR006485">
    <property type="entry name" value="Phage-like_holin"/>
</dbReference>
<dbReference type="Pfam" id="PF04531">
    <property type="entry name" value="Phage_holin_1"/>
    <property type="match status" value="1"/>
</dbReference>
<protein>
    <submittedName>
        <fullName evidence="3">Phage holin</fullName>
    </submittedName>
</protein>
<reference evidence="3" key="1">
    <citation type="journal article" date="2021" name="PeerJ">
        <title>Extensive microbial diversity within the chicken gut microbiome revealed by metagenomics and culture.</title>
        <authorList>
            <person name="Gilroy R."/>
            <person name="Ravi A."/>
            <person name="Getino M."/>
            <person name="Pursley I."/>
            <person name="Horton D.L."/>
            <person name="Alikhan N.F."/>
            <person name="Baker D."/>
            <person name="Gharbi K."/>
            <person name="Hall N."/>
            <person name="Watson M."/>
            <person name="Adriaenssens E.M."/>
            <person name="Foster-Nyarko E."/>
            <person name="Jarju S."/>
            <person name="Secka A."/>
            <person name="Antonio M."/>
            <person name="Oren A."/>
            <person name="Chaudhuri R.R."/>
            <person name="La Ragione R."/>
            <person name="Hildebrand F."/>
            <person name="Pallen M.J."/>
        </authorList>
    </citation>
    <scope>NUCLEOTIDE SEQUENCE</scope>
    <source>
        <strain evidence="3">1282</strain>
    </source>
</reference>
<keyword evidence="2" id="KW-0812">Transmembrane</keyword>
<dbReference type="AlphaFoldDB" id="A0A9D2C051"/>
<dbReference type="EMBL" id="DXDU01000023">
    <property type="protein sequence ID" value="HIY25914.1"/>
    <property type="molecule type" value="Genomic_DNA"/>
</dbReference>
<proteinExistence type="predicted"/>
<dbReference type="Proteomes" id="UP000823915">
    <property type="component" value="Unassembled WGS sequence"/>
</dbReference>
<keyword evidence="2" id="KW-0472">Membrane</keyword>
<sequence length="88" mass="9243">MKINWSVRVRNKTFWLAVIPAALLLIQAVGEALGFPLELGGLGDKLLGVVNALFALLALLGVVNDPTTQGTGDSQQALGYQVPKGKEG</sequence>
<keyword evidence="2" id="KW-1133">Transmembrane helix</keyword>
<feature type="compositionally biased region" description="Polar residues" evidence="1">
    <location>
        <begin position="66"/>
        <end position="78"/>
    </location>
</feature>